<dbReference type="InterPro" id="IPR003462">
    <property type="entry name" value="ODC_Mu_crystall"/>
</dbReference>
<evidence type="ECO:0000313" key="3">
    <source>
        <dbReference type="Proteomes" id="UP001501326"/>
    </source>
</evidence>
<gene>
    <name evidence="2" type="ORF">GCM10009867_31710</name>
</gene>
<accession>A0ABN3UYY5</accession>
<dbReference type="Gene3D" id="3.40.50.720">
    <property type="entry name" value="NAD(P)-binding Rossmann-like Domain"/>
    <property type="match status" value="1"/>
</dbReference>
<reference evidence="2 3" key="1">
    <citation type="journal article" date="2019" name="Int. J. Syst. Evol. Microbiol.">
        <title>The Global Catalogue of Microorganisms (GCM) 10K type strain sequencing project: providing services to taxonomists for standard genome sequencing and annotation.</title>
        <authorList>
            <consortium name="The Broad Institute Genomics Platform"/>
            <consortium name="The Broad Institute Genome Sequencing Center for Infectious Disease"/>
            <person name="Wu L."/>
            <person name="Ma J."/>
        </authorList>
    </citation>
    <scope>NUCLEOTIDE SEQUENCE [LARGE SCALE GENOMIC DNA]</scope>
    <source>
        <strain evidence="2 3">JCM 16378</strain>
    </source>
</reference>
<dbReference type="Proteomes" id="UP001501326">
    <property type="component" value="Unassembled WGS sequence"/>
</dbReference>
<dbReference type="PANTHER" id="PTHR13812">
    <property type="entry name" value="KETIMINE REDUCTASE MU-CRYSTALLIN"/>
    <property type="match status" value="1"/>
</dbReference>
<sequence length="234" mass="23648">MQVDPERPDRQGRQSGLGQGAVGGCGISVGKGAGHAVILSAAAPTAVVGCGYRRRMRHLTDADVEALLPPPADAVRLVHDALVALARGEAEVPAKPAVHAPGGAFANAMPTAYPARNLLGCKWISIFPENPGRGLPTASGLMVVNDGDTGVPRAVMSAGALTAARTAAVSGACVAALASPGAPVAFTGAGVQARSHLRVLDALGHHDVTVYAGRRRGTTSPPGPPSTSRRCGWR</sequence>
<dbReference type="EMBL" id="BAAARN010000004">
    <property type="protein sequence ID" value="GAA2738792.1"/>
    <property type="molecule type" value="Genomic_DNA"/>
</dbReference>
<evidence type="ECO:0008006" key="4">
    <source>
        <dbReference type="Google" id="ProtNLM"/>
    </source>
</evidence>
<evidence type="ECO:0000313" key="2">
    <source>
        <dbReference type="EMBL" id="GAA2738792.1"/>
    </source>
</evidence>
<keyword evidence="3" id="KW-1185">Reference proteome</keyword>
<dbReference type="PROSITE" id="PS51257">
    <property type="entry name" value="PROKAR_LIPOPROTEIN"/>
    <property type="match status" value="1"/>
</dbReference>
<dbReference type="Gene3D" id="3.30.1780.10">
    <property type="entry name" value="ornithine cyclodeaminase, domain 1"/>
    <property type="match status" value="1"/>
</dbReference>
<dbReference type="Pfam" id="PF02423">
    <property type="entry name" value="OCD_Mu_crystall"/>
    <property type="match status" value="1"/>
</dbReference>
<dbReference type="InterPro" id="IPR023401">
    <property type="entry name" value="ODC_N"/>
</dbReference>
<organism evidence="2 3">
    <name type="scientific">Pedococcus aerophilus</name>
    <dbReference type="NCBI Taxonomy" id="436356"/>
    <lineage>
        <taxon>Bacteria</taxon>
        <taxon>Bacillati</taxon>
        <taxon>Actinomycetota</taxon>
        <taxon>Actinomycetes</taxon>
        <taxon>Micrococcales</taxon>
        <taxon>Intrasporangiaceae</taxon>
        <taxon>Pedococcus</taxon>
    </lineage>
</organism>
<dbReference type="SUPFAM" id="SSF51735">
    <property type="entry name" value="NAD(P)-binding Rossmann-fold domains"/>
    <property type="match status" value="1"/>
</dbReference>
<comment type="caution">
    <text evidence="2">The sequence shown here is derived from an EMBL/GenBank/DDBJ whole genome shotgun (WGS) entry which is preliminary data.</text>
</comment>
<evidence type="ECO:0000256" key="1">
    <source>
        <dbReference type="SAM" id="MobiDB-lite"/>
    </source>
</evidence>
<protein>
    <recommendedName>
        <fullName evidence="4">Ornithine cyclodeaminase</fullName>
    </recommendedName>
</protein>
<proteinExistence type="predicted"/>
<feature type="region of interest" description="Disordered" evidence="1">
    <location>
        <begin position="212"/>
        <end position="234"/>
    </location>
</feature>
<dbReference type="PANTHER" id="PTHR13812:SF19">
    <property type="entry name" value="KETIMINE REDUCTASE MU-CRYSTALLIN"/>
    <property type="match status" value="1"/>
</dbReference>
<dbReference type="InterPro" id="IPR036291">
    <property type="entry name" value="NAD(P)-bd_dom_sf"/>
</dbReference>
<name>A0ABN3UYY5_9MICO</name>